<organism evidence="6 7">
    <name type="scientific">Achlya hypogyna</name>
    <name type="common">Oomycete</name>
    <name type="synonym">Protoachlya hypogyna</name>
    <dbReference type="NCBI Taxonomy" id="1202772"/>
    <lineage>
        <taxon>Eukaryota</taxon>
        <taxon>Sar</taxon>
        <taxon>Stramenopiles</taxon>
        <taxon>Oomycota</taxon>
        <taxon>Saprolegniomycetes</taxon>
        <taxon>Saprolegniales</taxon>
        <taxon>Achlyaceae</taxon>
        <taxon>Achlya</taxon>
    </lineage>
</organism>
<dbReference type="EMBL" id="JNBR01002435">
    <property type="protein sequence ID" value="OQR82545.1"/>
    <property type="molecule type" value="Genomic_DNA"/>
</dbReference>
<name>A0A1V9Y9X9_ACHHY</name>
<dbReference type="PANTHER" id="PTHR43243">
    <property type="entry name" value="INNER MEMBRANE TRANSPORTER YGJI-RELATED"/>
    <property type="match status" value="1"/>
</dbReference>
<evidence type="ECO:0008006" key="8">
    <source>
        <dbReference type="Google" id="ProtNLM"/>
    </source>
</evidence>
<dbReference type="STRING" id="1202772.A0A1V9Y9X9"/>
<dbReference type="Gene3D" id="1.20.1740.10">
    <property type="entry name" value="Amino acid/polyamine transporter I"/>
    <property type="match status" value="1"/>
</dbReference>
<feature type="transmembrane region" description="Helical" evidence="5">
    <location>
        <begin position="176"/>
        <end position="195"/>
    </location>
</feature>
<feature type="transmembrane region" description="Helical" evidence="5">
    <location>
        <begin position="477"/>
        <end position="495"/>
    </location>
</feature>
<dbReference type="Proteomes" id="UP000243579">
    <property type="component" value="Unassembled WGS sequence"/>
</dbReference>
<evidence type="ECO:0000256" key="5">
    <source>
        <dbReference type="SAM" id="Phobius"/>
    </source>
</evidence>
<feature type="transmembrane region" description="Helical" evidence="5">
    <location>
        <begin position="348"/>
        <end position="371"/>
    </location>
</feature>
<evidence type="ECO:0000256" key="1">
    <source>
        <dbReference type="ARBA" id="ARBA00004141"/>
    </source>
</evidence>
<evidence type="ECO:0000313" key="7">
    <source>
        <dbReference type="Proteomes" id="UP000243579"/>
    </source>
</evidence>
<feature type="transmembrane region" description="Helical" evidence="5">
    <location>
        <begin position="392"/>
        <end position="410"/>
    </location>
</feature>
<comment type="subcellular location">
    <subcellularLocation>
        <location evidence="1">Membrane</location>
        <topology evidence="1">Multi-pass membrane protein</topology>
    </subcellularLocation>
</comment>
<evidence type="ECO:0000256" key="4">
    <source>
        <dbReference type="ARBA" id="ARBA00023136"/>
    </source>
</evidence>
<keyword evidence="4 5" id="KW-0472">Membrane</keyword>
<dbReference type="GO" id="GO:0016020">
    <property type="term" value="C:membrane"/>
    <property type="evidence" value="ECO:0007669"/>
    <property type="project" value="UniProtKB-SubCell"/>
</dbReference>
<dbReference type="Pfam" id="PF13520">
    <property type="entry name" value="AA_permease_2"/>
    <property type="match status" value="1"/>
</dbReference>
<feature type="transmembrane region" description="Helical" evidence="5">
    <location>
        <begin position="256"/>
        <end position="274"/>
    </location>
</feature>
<evidence type="ECO:0000256" key="2">
    <source>
        <dbReference type="ARBA" id="ARBA00022692"/>
    </source>
</evidence>
<keyword evidence="7" id="KW-1185">Reference proteome</keyword>
<sequence length="671" mass="72206">MADATFYGSLPEELQYEAAPLTVHIEGETTRVRAWDFAGWGATLTDRADPAELKAIDEHMAATHAPLGQWPATAICGNDILSSCLYTAGVAAAKAGKLAPVAMAMVAAVLYLYRFIYGEVVNAIPLNGGSYNVLLNTTSKRLASIAAALGILSYVATGVVSGTSACTYLASQVPGLLVVHASIGLLVFFAVLAIIGISESAFVALAIFTAHTITLVVLCGAAIVYVIHDGGKTLAANFHAPYPDINMAGQWIDGNVWTALFFGTSTAMLGISGFETSAQFVEEQAPGVFPKTLRNMWWGVVLFNPLISFLALGVLPLQDIQDHKNTVLAAMGKAVGGRRLETWVALDAFVVLSGAVLTSYVGITGLVRRLAFDRILPGFLLQTNRCRGTPHNIIGLYLAVASSLVLALHGEVDLLSGVYTFAFLGLMVMFGVGCMLLKFKRAELRRSVIAPWWSCVVGVLFMLTALVGNLLGDPTVLTYFALYFLAVLLVVETMFERVLLLRLLKYLLDYLTPSQAPGPSVGHRLLDDEAPVLSPDSEGQALDRSPGSSIAKVIHAINLPPIFFFAKTPHLPSLNKAVLYVRQNEQTSHLYIVHVGSDNASFGSVVGLFDRMYPKLRIDFLRIEGSTFGPAVVEWVSRKYETPKNLMFIKQPNHDCAHTIASLGGVRVITG</sequence>
<feature type="transmembrane region" description="Helical" evidence="5">
    <location>
        <begin position="416"/>
        <end position="437"/>
    </location>
</feature>
<comment type="caution">
    <text evidence="6">The sequence shown here is derived from an EMBL/GenBank/DDBJ whole genome shotgun (WGS) entry which is preliminary data.</text>
</comment>
<keyword evidence="3 5" id="KW-1133">Transmembrane helix</keyword>
<dbReference type="GO" id="GO:0015171">
    <property type="term" value="F:amino acid transmembrane transporter activity"/>
    <property type="evidence" value="ECO:0007669"/>
    <property type="project" value="TreeGrafter"/>
</dbReference>
<feature type="transmembrane region" description="Helical" evidence="5">
    <location>
        <begin position="202"/>
        <end position="227"/>
    </location>
</feature>
<gene>
    <name evidence="6" type="ORF">ACHHYP_15869</name>
</gene>
<dbReference type="AlphaFoldDB" id="A0A1V9Y9X9"/>
<feature type="transmembrane region" description="Helical" evidence="5">
    <location>
        <begin position="295"/>
        <end position="315"/>
    </location>
</feature>
<dbReference type="OrthoDB" id="1718410at2759"/>
<keyword evidence="2 5" id="KW-0812">Transmembrane</keyword>
<evidence type="ECO:0000256" key="3">
    <source>
        <dbReference type="ARBA" id="ARBA00022989"/>
    </source>
</evidence>
<accession>A0A1V9Y9X9</accession>
<reference evidence="6 7" key="1">
    <citation type="journal article" date="2014" name="Genome Biol. Evol.">
        <title>The secreted proteins of Achlya hypogyna and Thraustotheca clavata identify the ancestral oomycete secretome and reveal gene acquisitions by horizontal gene transfer.</title>
        <authorList>
            <person name="Misner I."/>
            <person name="Blouin N."/>
            <person name="Leonard G."/>
            <person name="Richards T.A."/>
            <person name="Lane C.E."/>
        </authorList>
    </citation>
    <scope>NUCLEOTIDE SEQUENCE [LARGE SCALE GENOMIC DNA]</scope>
    <source>
        <strain evidence="6 7">ATCC 48635</strain>
    </source>
</reference>
<feature type="transmembrane region" description="Helical" evidence="5">
    <location>
        <begin position="145"/>
        <end position="170"/>
    </location>
</feature>
<feature type="transmembrane region" description="Helical" evidence="5">
    <location>
        <begin position="449"/>
        <end position="471"/>
    </location>
</feature>
<protein>
    <recommendedName>
        <fullName evidence="8">Transmembrane protein</fullName>
    </recommendedName>
</protein>
<dbReference type="PANTHER" id="PTHR43243:SF11">
    <property type="entry name" value="AMINO ACID PERMEASE_ SLC12A DOMAIN-CONTAINING PROTEIN"/>
    <property type="match status" value="1"/>
</dbReference>
<evidence type="ECO:0000313" key="6">
    <source>
        <dbReference type="EMBL" id="OQR82545.1"/>
    </source>
</evidence>
<dbReference type="InterPro" id="IPR002293">
    <property type="entry name" value="AA/rel_permease1"/>
</dbReference>
<proteinExistence type="predicted"/>